<name>A0A6V7P5I5_ANACO</name>
<feature type="compositionally biased region" description="Low complexity" evidence="1">
    <location>
        <begin position="185"/>
        <end position="196"/>
    </location>
</feature>
<accession>A0A6V7P5I5</accession>
<feature type="compositionally biased region" description="Polar residues" evidence="1">
    <location>
        <begin position="98"/>
        <end position="112"/>
    </location>
</feature>
<feature type="compositionally biased region" description="Basic and acidic residues" evidence="1">
    <location>
        <begin position="339"/>
        <end position="357"/>
    </location>
</feature>
<feature type="region of interest" description="Disordered" evidence="1">
    <location>
        <begin position="321"/>
        <end position="434"/>
    </location>
</feature>
<dbReference type="EMBL" id="LR862145">
    <property type="protein sequence ID" value="CAD1826080.1"/>
    <property type="molecule type" value="Genomic_DNA"/>
</dbReference>
<evidence type="ECO:0000313" key="2">
    <source>
        <dbReference type="EMBL" id="CAD1826080.1"/>
    </source>
</evidence>
<feature type="region of interest" description="Disordered" evidence="1">
    <location>
        <begin position="92"/>
        <end position="219"/>
    </location>
</feature>
<evidence type="ECO:0000256" key="1">
    <source>
        <dbReference type="SAM" id="MobiDB-lite"/>
    </source>
</evidence>
<feature type="compositionally biased region" description="Polar residues" evidence="1">
    <location>
        <begin position="421"/>
        <end position="430"/>
    </location>
</feature>
<feature type="compositionally biased region" description="Polar residues" evidence="1">
    <location>
        <begin position="121"/>
        <end position="131"/>
    </location>
</feature>
<feature type="compositionally biased region" description="Basic residues" evidence="1">
    <location>
        <begin position="203"/>
        <end position="214"/>
    </location>
</feature>
<feature type="compositionally biased region" description="Low complexity" evidence="1">
    <location>
        <begin position="132"/>
        <end position="155"/>
    </location>
</feature>
<dbReference type="PANTHER" id="PTHR31008">
    <property type="entry name" value="COP1-INTERACTING PROTEIN-RELATED"/>
    <property type="match status" value="1"/>
</dbReference>
<proteinExistence type="predicted"/>
<feature type="compositionally biased region" description="Polar residues" evidence="1">
    <location>
        <begin position="367"/>
        <end position="379"/>
    </location>
</feature>
<dbReference type="PANTHER" id="PTHR31008:SF15">
    <property type="entry name" value="GPI-ANCHORED ADHESIN-LIKE PROTEIN"/>
    <property type="match status" value="1"/>
</dbReference>
<sequence>MEASVLLSRGAEFELGGGGGGGGGGWEGRVLREVYERREAKLRGDWLARMQRKEAELRATWERLERRRLELAAPSAESNGVSLSSVRCTARSRAERSAPSTVQSAQSVQKTVSLHDARTSCDATPRSTSTKIPSFSRSASSSISRSPISHVPRPSYSNQVKRRIQVETNSVHNVSDLRKENRVPSSSLLARSKSASEQVSSLKPKKPARSHSRRNSLASSSEFECVIPAAARSPPKQQDEEAVLVEIQKSGSSKPFLRRGSGIGPGAGASIAKLRAFQVSETQKDGDSELVTVGISEELLKSVEELKALEFSADFDEVSLNSIDPRSHNHGTYVPINEENDRSITSHSKFDSTEKVRGSSGESSGSWYSNVDSSLSNGSGRDESVDSPSVGSRYADSQLLARNKSETTEKPVLAGRAKGESTISATNSSVGDEDKEHVHELLNFSSNDLKKHIVGCSTPALNGLSEKDLFISKRDHALCNSMPISAVNLALQEIIHLENLQKRIALSFHLRHFVASFMNPRYRSALPRVWQSVMISDIVKMICMNSSNEIPSKSDVQLLFLSSAFCTMAFSFGRVKGLFVWKLKVGEQETCVFCELNFASHPAKVARPIYILL</sequence>
<gene>
    <name evidence="2" type="ORF">CB5_LOCUS9291</name>
</gene>
<protein>
    <submittedName>
        <fullName evidence="2">Uncharacterized protein</fullName>
    </submittedName>
</protein>
<dbReference type="AlphaFoldDB" id="A0A6V7P5I5"/>
<organism evidence="2">
    <name type="scientific">Ananas comosus var. bracteatus</name>
    <name type="common">red pineapple</name>
    <dbReference type="NCBI Taxonomy" id="296719"/>
    <lineage>
        <taxon>Eukaryota</taxon>
        <taxon>Viridiplantae</taxon>
        <taxon>Streptophyta</taxon>
        <taxon>Embryophyta</taxon>
        <taxon>Tracheophyta</taxon>
        <taxon>Spermatophyta</taxon>
        <taxon>Magnoliopsida</taxon>
        <taxon>Liliopsida</taxon>
        <taxon>Poales</taxon>
        <taxon>Bromeliaceae</taxon>
        <taxon>Bromelioideae</taxon>
        <taxon>Ananas</taxon>
    </lineage>
</organism>
<reference evidence="2" key="1">
    <citation type="submission" date="2020-07" db="EMBL/GenBank/DDBJ databases">
        <authorList>
            <person name="Lin J."/>
        </authorList>
    </citation>
    <scope>NUCLEOTIDE SEQUENCE</scope>
</reference>